<evidence type="ECO:0000313" key="1">
    <source>
        <dbReference type="EMBL" id="KAK2103223.1"/>
    </source>
</evidence>
<sequence>MLENCQDPILHLTLATSRYAVMTTQLKHSNLSLVFHYVFLQICRAHGIGYDLELLYPDVAD</sequence>
<name>A0ABQ9V3D1_SAGOE</name>
<organism evidence="1 2">
    <name type="scientific">Saguinus oedipus</name>
    <name type="common">Cotton-top tamarin</name>
    <name type="synonym">Oedipomidas oedipus</name>
    <dbReference type="NCBI Taxonomy" id="9490"/>
    <lineage>
        <taxon>Eukaryota</taxon>
        <taxon>Metazoa</taxon>
        <taxon>Chordata</taxon>
        <taxon>Craniata</taxon>
        <taxon>Vertebrata</taxon>
        <taxon>Euteleostomi</taxon>
        <taxon>Mammalia</taxon>
        <taxon>Eutheria</taxon>
        <taxon>Euarchontoglires</taxon>
        <taxon>Primates</taxon>
        <taxon>Haplorrhini</taxon>
        <taxon>Platyrrhini</taxon>
        <taxon>Cebidae</taxon>
        <taxon>Callitrichinae</taxon>
        <taxon>Saguinus</taxon>
    </lineage>
</organism>
<comment type="caution">
    <text evidence="1">The sequence shown here is derived from an EMBL/GenBank/DDBJ whole genome shotgun (WGS) entry which is preliminary data.</text>
</comment>
<protein>
    <submittedName>
        <fullName evidence="1">Uncharacterized protein</fullName>
    </submittedName>
</protein>
<gene>
    <name evidence="1" type="ORF">P7K49_017079</name>
</gene>
<accession>A0ABQ9V3D1</accession>
<keyword evidence="2" id="KW-1185">Reference proteome</keyword>
<evidence type="ECO:0000313" key="2">
    <source>
        <dbReference type="Proteomes" id="UP001266305"/>
    </source>
</evidence>
<dbReference type="Proteomes" id="UP001266305">
    <property type="component" value="Unassembled WGS sequence"/>
</dbReference>
<proteinExistence type="predicted"/>
<dbReference type="EMBL" id="JASSZA010000008">
    <property type="protein sequence ID" value="KAK2103223.1"/>
    <property type="molecule type" value="Genomic_DNA"/>
</dbReference>
<reference evidence="1 2" key="1">
    <citation type="submission" date="2023-05" db="EMBL/GenBank/DDBJ databases">
        <title>B98-5 Cell Line De Novo Hybrid Assembly: An Optical Mapping Approach.</title>
        <authorList>
            <person name="Kananen K."/>
            <person name="Auerbach J.A."/>
            <person name="Kautto E."/>
            <person name="Blachly J.S."/>
        </authorList>
    </citation>
    <scope>NUCLEOTIDE SEQUENCE [LARGE SCALE GENOMIC DNA]</scope>
    <source>
        <strain evidence="1">B95-8</strain>
        <tissue evidence="1">Cell line</tissue>
    </source>
</reference>